<dbReference type="SMART" id="SM00322">
    <property type="entry name" value="KH"/>
    <property type="match status" value="2"/>
</dbReference>
<gene>
    <name evidence="5" type="ORF">CALMAC_LOCUS5860</name>
</gene>
<dbReference type="AlphaFoldDB" id="A0A653C5F2"/>
<organism evidence="5 6">
    <name type="scientific">Callosobruchus maculatus</name>
    <name type="common">Southern cowpea weevil</name>
    <name type="synonym">Pulse bruchid</name>
    <dbReference type="NCBI Taxonomy" id="64391"/>
    <lineage>
        <taxon>Eukaryota</taxon>
        <taxon>Metazoa</taxon>
        <taxon>Ecdysozoa</taxon>
        <taxon>Arthropoda</taxon>
        <taxon>Hexapoda</taxon>
        <taxon>Insecta</taxon>
        <taxon>Pterygota</taxon>
        <taxon>Neoptera</taxon>
        <taxon>Endopterygota</taxon>
        <taxon>Coleoptera</taxon>
        <taxon>Polyphaga</taxon>
        <taxon>Cucujiformia</taxon>
        <taxon>Chrysomeloidea</taxon>
        <taxon>Chrysomelidae</taxon>
        <taxon>Bruchinae</taxon>
        <taxon>Bruchini</taxon>
        <taxon>Callosobruchus</taxon>
    </lineage>
</organism>
<dbReference type="Pfam" id="PF00240">
    <property type="entry name" value="ubiquitin"/>
    <property type="match status" value="1"/>
</dbReference>
<dbReference type="Pfam" id="PF23195">
    <property type="entry name" value="UBQLN1"/>
    <property type="match status" value="1"/>
</dbReference>
<keyword evidence="6" id="KW-1185">Reference proteome</keyword>
<feature type="compositionally biased region" description="Basic and acidic residues" evidence="3">
    <location>
        <begin position="531"/>
        <end position="540"/>
    </location>
</feature>
<accession>A0A653C5F2</accession>
<protein>
    <recommendedName>
        <fullName evidence="4">Ubiquitin-like domain-containing protein</fullName>
    </recommendedName>
</protein>
<evidence type="ECO:0000259" key="4">
    <source>
        <dbReference type="PROSITE" id="PS50053"/>
    </source>
</evidence>
<dbReference type="Pfam" id="PF00013">
    <property type="entry name" value="KH_1"/>
    <property type="match status" value="2"/>
</dbReference>
<dbReference type="FunFam" id="3.30.1370.10:FF:000025">
    <property type="entry name" value="Heterogeneous nuclear ribonucleoprotein K, like"/>
    <property type="match status" value="1"/>
</dbReference>
<feature type="region of interest" description="Disordered" evidence="3">
    <location>
        <begin position="429"/>
        <end position="486"/>
    </location>
</feature>
<sequence length="642" mass="68231">MADEAPPSVSAESIPEVSLETPLVVRQPTPEPEPERPVILHQIRESSQPGPSSMEISMTDASMEMPGASLEITAAAREMSDVPLDITTGASLEMPGIPMSVPVELSTETAEMLQTKVEMGEAKIEDPPKKITIFIKTPSEKESFDVTENVNVKILKEQIASKFSAEPDQLCLIFAGKIMDDMDNIQDHHIKDGMTVHLMIRAAPRTPEAGPQRPPADISATPFHLGILGGISGLQQLGMGTANFMEIQNQMQNELLTNPNMLRNLLENPLVMQLMNNPDVMRNLVTRNPQMQELLQRLLSLSSDMDSVCNIIDDVVPNLEDGNPNGGKELDLRMLIHQSQAGCVIGKSGAQIKEIRDKTGAKVKIFSNTAPQSTDRIIQIVGDSSKCIDAIREILTLIKSCPIKGPVEPYDPQNYDEYYADEYGGWGSSGIGGRDGPRNGPMGGGPRGGGGRRESGGLGGRGLGGSRFDSNPRRGNDAGGFRNSLASRPAPFLASAGLGGGIGIGGRGYGRDDAFGGGGGLGRMSSGPGRFGRDAAKGGYERNGSYGGNQFSRPPPSSIGAGPLGAGSKTTTQVTIPKDLAGAIIGKGGTRIRKIRLDSGANITIDEPLPGSNDRIITISGTPNQIQMAQYLLQQSVHNAER</sequence>
<evidence type="ECO:0000256" key="2">
    <source>
        <dbReference type="PROSITE-ProRule" id="PRU00117"/>
    </source>
</evidence>
<dbReference type="InterPro" id="IPR000626">
    <property type="entry name" value="Ubiquitin-like_dom"/>
</dbReference>
<dbReference type="PROSITE" id="PS50084">
    <property type="entry name" value="KH_TYPE_1"/>
    <property type="match status" value="2"/>
</dbReference>
<dbReference type="Gene3D" id="3.30.1370.10">
    <property type="entry name" value="K Homology domain, type 1"/>
    <property type="match status" value="2"/>
</dbReference>
<dbReference type="SMART" id="SM00213">
    <property type="entry name" value="UBQ"/>
    <property type="match status" value="1"/>
</dbReference>
<dbReference type="FunFam" id="3.10.20.90:FF:000095">
    <property type="entry name" value="Ubiquilin 4"/>
    <property type="match status" value="1"/>
</dbReference>
<reference evidence="5 6" key="1">
    <citation type="submission" date="2019-01" db="EMBL/GenBank/DDBJ databases">
        <authorList>
            <person name="Sayadi A."/>
        </authorList>
    </citation>
    <scope>NUCLEOTIDE SEQUENCE [LARGE SCALE GENOMIC DNA]</scope>
</reference>
<dbReference type="CDD" id="cd22433">
    <property type="entry name" value="KH-I_HNRNPK_rpt2"/>
    <property type="match status" value="1"/>
</dbReference>
<evidence type="ECO:0000313" key="6">
    <source>
        <dbReference type="Proteomes" id="UP000410492"/>
    </source>
</evidence>
<dbReference type="Gene3D" id="3.10.20.90">
    <property type="entry name" value="Phosphatidylinositol 3-kinase Catalytic Subunit, Chain A, domain 1"/>
    <property type="match status" value="1"/>
</dbReference>
<dbReference type="PROSITE" id="PS50053">
    <property type="entry name" value="UBIQUITIN_2"/>
    <property type="match status" value="1"/>
</dbReference>
<evidence type="ECO:0000313" key="5">
    <source>
        <dbReference type="EMBL" id="VEN42339.1"/>
    </source>
</evidence>
<dbReference type="PANTHER" id="PTHR10288">
    <property type="entry name" value="KH DOMAIN CONTAINING RNA BINDING PROTEIN"/>
    <property type="match status" value="1"/>
</dbReference>
<feature type="compositionally biased region" description="Polar residues" evidence="3">
    <location>
        <begin position="45"/>
        <end position="55"/>
    </location>
</feature>
<evidence type="ECO:0000256" key="3">
    <source>
        <dbReference type="SAM" id="MobiDB-lite"/>
    </source>
</evidence>
<dbReference type="InterPro" id="IPR029071">
    <property type="entry name" value="Ubiquitin-like_domsf"/>
</dbReference>
<feature type="region of interest" description="Disordered" evidence="3">
    <location>
        <begin position="520"/>
        <end position="571"/>
    </location>
</feature>
<name>A0A653C5F2_CALMS</name>
<dbReference type="CDD" id="cd22434">
    <property type="entry name" value="KH-I_HNRNPK_rpt3"/>
    <property type="match status" value="1"/>
</dbReference>
<proteinExistence type="predicted"/>
<keyword evidence="2" id="KW-0694">RNA-binding</keyword>
<dbReference type="SUPFAM" id="SSF54236">
    <property type="entry name" value="Ubiquitin-like"/>
    <property type="match status" value="1"/>
</dbReference>
<feature type="compositionally biased region" description="Basic and acidic residues" evidence="3">
    <location>
        <begin position="33"/>
        <end position="44"/>
    </location>
</feature>
<dbReference type="InterPro" id="IPR004088">
    <property type="entry name" value="KH_dom_type_1"/>
</dbReference>
<dbReference type="GO" id="GO:0003723">
    <property type="term" value="F:RNA binding"/>
    <property type="evidence" value="ECO:0007669"/>
    <property type="project" value="UniProtKB-UniRule"/>
</dbReference>
<dbReference type="InterPro" id="IPR036612">
    <property type="entry name" value="KH_dom_type_1_sf"/>
</dbReference>
<dbReference type="GO" id="GO:0010468">
    <property type="term" value="P:regulation of gene expression"/>
    <property type="evidence" value="ECO:0007669"/>
    <property type="project" value="UniProtKB-ARBA"/>
</dbReference>
<dbReference type="Proteomes" id="UP000410492">
    <property type="component" value="Unassembled WGS sequence"/>
</dbReference>
<dbReference type="OrthoDB" id="1937934at2759"/>
<evidence type="ECO:0000256" key="1">
    <source>
        <dbReference type="ARBA" id="ARBA00022737"/>
    </source>
</evidence>
<dbReference type="InterPro" id="IPR004087">
    <property type="entry name" value="KH_dom"/>
</dbReference>
<feature type="compositionally biased region" description="Gly residues" evidence="3">
    <location>
        <begin position="456"/>
        <end position="465"/>
    </location>
</feature>
<keyword evidence="1" id="KW-0677">Repeat</keyword>
<dbReference type="SUPFAM" id="SSF54791">
    <property type="entry name" value="Eukaryotic type KH-domain (KH-domain type I)"/>
    <property type="match status" value="2"/>
</dbReference>
<feature type="domain" description="Ubiquitin-like" evidence="4">
    <location>
        <begin position="131"/>
        <end position="201"/>
    </location>
</feature>
<feature type="region of interest" description="Disordered" evidence="3">
    <location>
        <begin position="1"/>
        <end position="55"/>
    </location>
</feature>
<dbReference type="EMBL" id="CAACVG010006887">
    <property type="protein sequence ID" value="VEN42339.1"/>
    <property type="molecule type" value="Genomic_DNA"/>
</dbReference>